<comment type="caution">
    <text evidence="4">The sequence shown here is derived from an EMBL/GenBank/DDBJ whole genome shotgun (WGS) entry which is preliminary data.</text>
</comment>
<dbReference type="GO" id="GO:0009507">
    <property type="term" value="C:chloroplast"/>
    <property type="evidence" value="ECO:0007669"/>
    <property type="project" value="TreeGrafter"/>
</dbReference>
<proteinExistence type="inferred from homology"/>
<dbReference type="Pfam" id="PF13279">
    <property type="entry name" value="4HBT_2"/>
    <property type="match status" value="1"/>
</dbReference>
<protein>
    <submittedName>
        <fullName evidence="4">Acyl-acyl carrier protein thioesterase ATL1, chloroplastic</fullName>
    </submittedName>
</protein>
<dbReference type="AlphaFoldDB" id="A0AAE1YH41"/>
<reference evidence="4" key="2">
    <citation type="journal article" date="2024" name="Plant">
        <title>Genomic evolution and insights into agronomic trait innovations of Sesamum species.</title>
        <authorList>
            <person name="Miao H."/>
            <person name="Wang L."/>
            <person name="Qu L."/>
            <person name="Liu H."/>
            <person name="Sun Y."/>
            <person name="Le M."/>
            <person name="Wang Q."/>
            <person name="Wei S."/>
            <person name="Zheng Y."/>
            <person name="Lin W."/>
            <person name="Duan Y."/>
            <person name="Cao H."/>
            <person name="Xiong S."/>
            <person name="Wang X."/>
            <person name="Wei L."/>
            <person name="Li C."/>
            <person name="Ma Q."/>
            <person name="Ju M."/>
            <person name="Zhao R."/>
            <person name="Li G."/>
            <person name="Mu C."/>
            <person name="Tian Q."/>
            <person name="Mei H."/>
            <person name="Zhang T."/>
            <person name="Gao T."/>
            <person name="Zhang H."/>
        </authorList>
    </citation>
    <scope>NUCLEOTIDE SEQUENCE</scope>
    <source>
        <strain evidence="4">3651</strain>
    </source>
</reference>
<dbReference type="InterPro" id="IPR050563">
    <property type="entry name" value="4-hydroxybenzoyl-CoA_TE"/>
</dbReference>
<keyword evidence="5" id="KW-1185">Reference proteome</keyword>
<evidence type="ECO:0000256" key="2">
    <source>
        <dbReference type="ARBA" id="ARBA00022801"/>
    </source>
</evidence>
<dbReference type="Proteomes" id="UP001293254">
    <property type="component" value="Unassembled WGS sequence"/>
</dbReference>
<dbReference type="PANTHER" id="PTHR31793">
    <property type="entry name" value="4-HYDROXYBENZOYL-COA THIOESTERASE FAMILY MEMBER"/>
    <property type="match status" value="1"/>
</dbReference>
<dbReference type="GO" id="GO:0016297">
    <property type="term" value="F:fatty acyl-[ACP] hydrolase activity"/>
    <property type="evidence" value="ECO:0007669"/>
    <property type="project" value="TreeGrafter"/>
</dbReference>
<reference evidence="4" key="1">
    <citation type="submission" date="2020-06" db="EMBL/GenBank/DDBJ databases">
        <authorList>
            <person name="Li T."/>
            <person name="Hu X."/>
            <person name="Zhang T."/>
            <person name="Song X."/>
            <person name="Zhang H."/>
            <person name="Dai N."/>
            <person name="Sheng W."/>
            <person name="Hou X."/>
            <person name="Wei L."/>
        </authorList>
    </citation>
    <scope>NUCLEOTIDE SEQUENCE</scope>
    <source>
        <strain evidence="4">3651</strain>
        <tissue evidence="4">Leaf</tissue>
    </source>
</reference>
<dbReference type="CDD" id="cd00586">
    <property type="entry name" value="4HBT"/>
    <property type="match status" value="1"/>
</dbReference>
<sequence length="207" mass="23097">MGTGASDEKGKRERGASTGKMSGGTEAPDDGKKLISSALLRLSSLPSRVSSSKPNMSNLSAIHPLLQETKAARWVHQTELSVRDHELDLFGVVNNAVYLNYCQHGKHQHYIDMLARSGYSIALSDFSIKFAAPLKSGDRFLVKLKIHGWSKTRLFAEQSIVKLPNEEAILGVRGTLVWLDKKYRPMCIPPLTISEVREWCFREERSA</sequence>
<evidence type="ECO:0000313" key="5">
    <source>
        <dbReference type="Proteomes" id="UP001293254"/>
    </source>
</evidence>
<dbReference type="InterPro" id="IPR029069">
    <property type="entry name" value="HotDog_dom_sf"/>
</dbReference>
<comment type="similarity">
    <text evidence="1">Belongs to the 4-hydroxybenzoyl-CoA thioesterase family.</text>
</comment>
<evidence type="ECO:0000256" key="3">
    <source>
        <dbReference type="SAM" id="MobiDB-lite"/>
    </source>
</evidence>
<accession>A0AAE1YH41</accession>
<feature type="region of interest" description="Disordered" evidence="3">
    <location>
        <begin position="1"/>
        <end position="31"/>
    </location>
</feature>
<gene>
    <name evidence="4" type="ORF">Salat_1323200</name>
</gene>
<dbReference type="EMBL" id="JACGWO010000004">
    <property type="protein sequence ID" value="KAK4430225.1"/>
    <property type="molecule type" value="Genomic_DNA"/>
</dbReference>
<keyword evidence="2" id="KW-0378">Hydrolase</keyword>
<feature type="compositionally biased region" description="Basic and acidic residues" evidence="3">
    <location>
        <begin position="1"/>
        <end position="15"/>
    </location>
</feature>
<name>A0AAE1YH41_9LAMI</name>
<evidence type="ECO:0000256" key="1">
    <source>
        <dbReference type="ARBA" id="ARBA00005953"/>
    </source>
</evidence>
<organism evidence="4 5">
    <name type="scientific">Sesamum alatum</name>
    <dbReference type="NCBI Taxonomy" id="300844"/>
    <lineage>
        <taxon>Eukaryota</taxon>
        <taxon>Viridiplantae</taxon>
        <taxon>Streptophyta</taxon>
        <taxon>Embryophyta</taxon>
        <taxon>Tracheophyta</taxon>
        <taxon>Spermatophyta</taxon>
        <taxon>Magnoliopsida</taxon>
        <taxon>eudicotyledons</taxon>
        <taxon>Gunneridae</taxon>
        <taxon>Pentapetalae</taxon>
        <taxon>asterids</taxon>
        <taxon>lamiids</taxon>
        <taxon>Lamiales</taxon>
        <taxon>Pedaliaceae</taxon>
        <taxon>Sesamum</taxon>
    </lineage>
</organism>
<evidence type="ECO:0000313" key="4">
    <source>
        <dbReference type="EMBL" id="KAK4430225.1"/>
    </source>
</evidence>
<dbReference type="PANTHER" id="PTHR31793:SF27">
    <property type="entry name" value="NOVEL THIOESTERASE SUPERFAMILY DOMAIN AND SAPOSIN A-TYPE DOMAIN CONTAINING PROTEIN (0610012H03RIK)"/>
    <property type="match status" value="1"/>
</dbReference>
<dbReference type="SUPFAM" id="SSF54637">
    <property type="entry name" value="Thioesterase/thiol ester dehydrase-isomerase"/>
    <property type="match status" value="1"/>
</dbReference>
<dbReference type="Gene3D" id="3.10.129.10">
    <property type="entry name" value="Hotdog Thioesterase"/>
    <property type="match status" value="1"/>
</dbReference>